<evidence type="ECO:0000313" key="3">
    <source>
        <dbReference type="Proteomes" id="UP001175211"/>
    </source>
</evidence>
<comment type="caution">
    <text evidence="2">The sequence shown here is derived from an EMBL/GenBank/DDBJ whole genome shotgun (WGS) entry which is preliminary data.</text>
</comment>
<evidence type="ECO:0000313" key="2">
    <source>
        <dbReference type="EMBL" id="KAK0470063.1"/>
    </source>
</evidence>
<dbReference type="EMBL" id="JAUEPS010000001">
    <property type="protein sequence ID" value="KAK0470063.1"/>
    <property type="molecule type" value="Genomic_DNA"/>
</dbReference>
<evidence type="ECO:0000256" key="1">
    <source>
        <dbReference type="SAM" id="Phobius"/>
    </source>
</evidence>
<keyword evidence="1" id="KW-0812">Transmembrane</keyword>
<dbReference type="AlphaFoldDB" id="A0AA39NR95"/>
<keyword evidence="3" id="KW-1185">Reference proteome</keyword>
<feature type="transmembrane region" description="Helical" evidence="1">
    <location>
        <begin position="77"/>
        <end position="97"/>
    </location>
</feature>
<keyword evidence="1" id="KW-1133">Transmembrane helix</keyword>
<dbReference type="Proteomes" id="UP001175211">
    <property type="component" value="Unassembled WGS sequence"/>
</dbReference>
<reference evidence="2" key="1">
    <citation type="submission" date="2023-06" db="EMBL/GenBank/DDBJ databases">
        <authorList>
            <consortium name="Lawrence Berkeley National Laboratory"/>
            <person name="Ahrendt S."/>
            <person name="Sahu N."/>
            <person name="Indic B."/>
            <person name="Wong-Bajracharya J."/>
            <person name="Merenyi Z."/>
            <person name="Ke H.-M."/>
            <person name="Monk M."/>
            <person name="Kocsube S."/>
            <person name="Drula E."/>
            <person name="Lipzen A."/>
            <person name="Balint B."/>
            <person name="Henrissat B."/>
            <person name="Andreopoulos B."/>
            <person name="Martin F.M."/>
            <person name="Harder C.B."/>
            <person name="Rigling D."/>
            <person name="Ford K.L."/>
            <person name="Foster G.D."/>
            <person name="Pangilinan J."/>
            <person name="Papanicolaou A."/>
            <person name="Barry K."/>
            <person name="LaButti K."/>
            <person name="Viragh M."/>
            <person name="Koriabine M."/>
            <person name="Yan M."/>
            <person name="Riley R."/>
            <person name="Champramary S."/>
            <person name="Plett K.L."/>
            <person name="Tsai I.J."/>
            <person name="Slot J."/>
            <person name="Sipos G."/>
            <person name="Plett J."/>
            <person name="Nagy L.G."/>
            <person name="Grigoriev I.V."/>
        </authorList>
    </citation>
    <scope>NUCLEOTIDE SEQUENCE</scope>
    <source>
        <strain evidence="2">CCBAS 213</strain>
    </source>
</reference>
<gene>
    <name evidence="2" type="ORF">EV420DRAFT_87824</name>
</gene>
<feature type="transmembrane region" description="Helical" evidence="1">
    <location>
        <begin position="23"/>
        <end position="43"/>
    </location>
</feature>
<dbReference type="RefSeq" id="XP_060339856.1">
    <property type="nucleotide sequence ID" value="XM_060483847.1"/>
</dbReference>
<name>A0AA39NR95_ARMTA</name>
<sequence length="145" mass="15763">MQAQILDLCLCFRMTTHTTHMSLWLTLQGYPSLLLIFGLIGLVTEIKASKNLLTCAHKNLPRPSPPSFTSTTSMRSCTCLSIAITGVALMPIIALGFDPELTDLQFLFQVGAIVYTLSAVIGGITSWVSGLVVWGKCVENEPTCR</sequence>
<proteinExistence type="predicted"/>
<accession>A0AA39NR95</accession>
<feature type="transmembrane region" description="Helical" evidence="1">
    <location>
        <begin position="112"/>
        <end position="135"/>
    </location>
</feature>
<keyword evidence="1" id="KW-0472">Membrane</keyword>
<protein>
    <submittedName>
        <fullName evidence="2">Uncharacterized protein</fullName>
    </submittedName>
</protein>
<organism evidence="2 3">
    <name type="scientific">Armillaria tabescens</name>
    <name type="common">Ringless honey mushroom</name>
    <name type="synonym">Agaricus tabescens</name>
    <dbReference type="NCBI Taxonomy" id="1929756"/>
    <lineage>
        <taxon>Eukaryota</taxon>
        <taxon>Fungi</taxon>
        <taxon>Dikarya</taxon>
        <taxon>Basidiomycota</taxon>
        <taxon>Agaricomycotina</taxon>
        <taxon>Agaricomycetes</taxon>
        <taxon>Agaricomycetidae</taxon>
        <taxon>Agaricales</taxon>
        <taxon>Marasmiineae</taxon>
        <taxon>Physalacriaceae</taxon>
        <taxon>Desarmillaria</taxon>
    </lineage>
</organism>
<dbReference type="GeneID" id="85367395"/>